<evidence type="ECO:0000313" key="1">
    <source>
        <dbReference type="EMBL" id="TRU33653.1"/>
    </source>
</evidence>
<comment type="caution">
    <text evidence="1">The sequence shown here is derived from an EMBL/GenBank/DDBJ whole genome shotgun (WGS) entry which is preliminary data.</text>
</comment>
<gene>
    <name evidence="1" type="ORF">EWV78_14620</name>
</gene>
<dbReference type="EMBL" id="SFBH01000115">
    <property type="protein sequence ID" value="TRU33653.1"/>
    <property type="molecule type" value="Genomic_DNA"/>
</dbReference>
<reference evidence="1 2" key="1">
    <citation type="submission" date="2019-01" db="EMBL/GenBank/DDBJ databases">
        <title>Coherence of Microcystis species and biogeography revealed through population genomics.</title>
        <authorList>
            <person name="Perez-Carrascal O.M."/>
            <person name="Terrat Y."/>
            <person name="Giani A."/>
            <person name="Fortin N."/>
            <person name="Tromas N."/>
            <person name="Shapiro B.J."/>
        </authorList>
    </citation>
    <scope>NUCLEOTIDE SEQUENCE [LARGE SCALE GENOMIC DNA]</scope>
    <source>
        <strain evidence="1">Ma_MB_F_20061100_S20D</strain>
    </source>
</reference>
<name>A0A552EGU5_MICAE</name>
<accession>A0A552EGU5</accession>
<dbReference type="Proteomes" id="UP000315113">
    <property type="component" value="Unassembled WGS sequence"/>
</dbReference>
<organism evidence="1 2">
    <name type="scientific">Microcystis aeruginosa Ma_MB_F_20061100_S20D</name>
    <dbReference type="NCBI Taxonomy" id="2486253"/>
    <lineage>
        <taxon>Bacteria</taxon>
        <taxon>Bacillati</taxon>
        <taxon>Cyanobacteriota</taxon>
        <taxon>Cyanophyceae</taxon>
        <taxon>Oscillatoriophycideae</taxon>
        <taxon>Chroococcales</taxon>
        <taxon>Microcystaceae</taxon>
        <taxon>Microcystis</taxon>
    </lineage>
</organism>
<protein>
    <submittedName>
        <fullName evidence="1">Uncharacterized protein</fullName>
    </submittedName>
</protein>
<proteinExistence type="predicted"/>
<sequence length="42" mass="4911">MGNAIKKDRWTINQDSYHLTLSRGKNLDKITELAVFYITVKQ</sequence>
<evidence type="ECO:0000313" key="2">
    <source>
        <dbReference type="Proteomes" id="UP000315113"/>
    </source>
</evidence>
<dbReference type="AlphaFoldDB" id="A0A552EGU5"/>